<organism evidence="5 6">
    <name type="scientific">Tsukamurella tyrosinosolvens</name>
    <dbReference type="NCBI Taxonomy" id="57704"/>
    <lineage>
        <taxon>Bacteria</taxon>
        <taxon>Bacillati</taxon>
        <taxon>Actinomycetota</taxon>
        <taxon>Actinomycetes</taxon>
        <taxon>Mycobacteriales</taxon>
        <taxon>Tsukamurellaceae</taxon>
        <taxon>Tsukamurella</taxon>
    </lineage>
</organism>
<evidence type="ECO:0000256" key="4">
    <source>
        <dbReference type="ARBA" id="ARBA00023002"/>
    </source>
</evidence>
<dbReference type="AlphaFoldDB" id="A0A1H4LX43"/>
<gene>
    <name evidence="5" type="ORF">SAMN04489793_0713</name>
</gene>
<dbReference type="RefSeq" id="WP_068740675.1">
    <property type="nucleotide sequence ID" value="NZ_FNSA01000003.1"/>
</dbReference>
<keyword evidence="3" id="KW-0274">FAD</keyword>
<reference evidence="6" key="1">
    <citation type="submission" date="2016-10" db="EMBL/GenBank/DDBJ databases">
        <authorList>
            <person name="Varghese N."/>
            <person name="Submissions S."/>
        </authorList>
    </citation>
    <scope>NUCLEOTIDE SEQUENCE [LARGE SCALE GENOMIC DNA]</scope>
    <source>
        <strain evidence="6">DSM 44234</strain>
    </source>
</reference>
<evidence type="ECO:0000256" key="1">
    <source>
        <dbReference type="ARBA" id="ARBA00010139"/>
    </source>
</evidence>
<dbReference type="InterPro" id="IPR036188">
    <property type="entry name" value="FAD/NAD-bd_sf"/>
</dbReference>
<dbReference type="SUPFAM" id="SSF51905">
    <property type="entry name" value="FAD/NAD(P)-binding domain"/>
    <property type="match status" value="2"/>
</dbReference>
<name>A0A1H4LX43_TSUTY</name>
<dbReference type="InterPro" id="IPR020946">
    <property type="entry name" value="Flavin_mOase-like"/>
</dbReference>
<evidence type="ECO:0000256" key="3">
    <source>
        <dbReference type="ARBA" id="ARBA00022827"/>
    </source>
</evidence>
<evidence type="ECO:0000256" key="2">
    <source>
        <dbReference type="ARBA" id="ARBA00022630"/>
    </source>
</evidence>
<evidence type="ECO:0000313" key="6">
    <source>
        <dbReference type="Proteomes" id="UP000182241"/>
    </source>
</evidence>
<keyword evidence="2" id="KW-0285">Flavoprotein</keyword>
<dbReference type="EMBL" id="FNSA01000003">
    <property type="protein sequence ID" value="SEB74845.1"/>
    <property type="molecule type" value="Genomic_DNA"/>
</dbReference>
<dbReference type="Gene3D" id="3.50.50.60">
    <property type="entry name" value="FAD/NAD(P)-binding domain"/>
    <property type="match status" value="2"/>
</dbReference>
<proteinExistence type="inferred from homology"/>
<evidence type="ECO:0000313" key="5">
    <source>
        <dbReference type="EMBL" id="SEB74845.1"/>
    </source>
</evidence>
<accession>A0A1H4LX43</accession>
<keyword evidence="4" id="KW-0560">Oxidoreductase</keyword>
<dbReference type="PRINTS" id="PR00411">
    <property type="entry name" value="PNDRDTASEI"/>
</dbReference>
<dbReference type="GO" id="GO:0050660">
    <property type="term" value="F:flavin adenine dinucleotide binding"/>
    <property type="evidence" value="ECO:0007669"/>
    <property type="project" value="InterPro"/>
</dbReference>
<protein>
    <submittedName>
        <fullName evidence="5">Predicted flavoprotein CzcO associated with the cation diffusion facilitator CzcD</fullName>
    </submittedName>
</protein>
<dbReference type="OrthoDB" id="5168853at2"/>
<dbReference type="STRING" id="57704.SAMN04489793_0713"/>
<sequence>MASVIVVGAGFSGIAAAIELLRGGHDVIVLERGLDVGGVWRENDYPGAACDVPSAYYSLSYSPNPRWSRRYAPQREILDYLRDNADKYGLYERIRFGVTVREARFDDATHRWTVRFDDGDDQDVVAELDADFLVPAVGQLSTPVLADLPGHDGFTGAAFHSAQWDTSVDVRDKKVAVIGTGASSIQIVPRIAEVARSVTVYQRSAPHILPRPDSRLTRAHAMLARRVPLTLRAQRLLWLGVTEGFTAALHYAPPVARVLELACLAFMRAQARDGELYRAIAPDYPLGCKRALFSNTYIPALRRPNVELVTERVAQVGATGITTADGVQRETDVIVHGTGFAAGTFLDHVSIRGTGGTELGAAWADGPRAHLGITVPGFPNMFLMYGPNTNLGSGSIVAMLECQAHYIREALAAIPDGAAADVLPEVEAAYDDALQRRLASSVWSRCDSWYVTESGRVVSNWPGTVREYRRRTDRFDASEYTLRPAAWDAGQDARRDDATTRA</sequence>
<dbReference type="PANTHER" id="PTHR42877">
    <property type="entry name" value="L-ORNITHINE N(5)-MONOOXYGENASE-RELATED"/>
    <property type="match status" value="1"/>
</dbReference>
<dbReference type="InterPro" id="IPR051209">
    <property type="entry name" value="FAD-bind_Monooxygenase_sf"/>
</dbReference>
<dbReference type="GO" id="GO:0050661">
    <property type="term" value="F:NADP binding"/>
    <property type="evidence" value="ECO:0007669"/>
    <property type="project" value="InterPro"/>
</dbReference>
<dbReference type="GO" id="GO:0004499">
    <property type="term" value="F:N,N-dimethylaniline monooxygenase activity"/>
    <property type="evidence" value="ECO:0007669"/>
    <property type="project" value="InterPro"/>
</dbReference>
<dbReference type="Proteomes" id="UP000182241">
    <property type="component" value="Unassembled WGS sequence"/>
</dbReference>
<comment type="similarity">
    <text evidence="1">Belongs to the FAD-binding monooxygenase family.</text>
</comment>
<dbReference type="Pfam" id="PF00743">
    <property type="entry name" value="FMO-like"/>
    <property type="match status" value="1"/>
</dbReference>
<dbReference type="PANTHER" id="PTHR42877:SF4">
    <property type="entry name" value="FAD_NAD(P)-BINDING DOMAIN-CONTAINING PROTEIN-RELATED"/>
    <property type="match status" value="1"/>
</dbReference>
<keyword evidence="6" id="KW-1185">Reference proteome</keyword>